<dbReference type="Pfam" id="PF20240">
    <property type="entry name" value="DUF6597"/>
    <property type="match status" value="1"/>
</dbReference>
<reference evidence="6 7" key="1">
    <citation type="submission" date="2019-12" db="EMBL/GenBank/DDBJ databases">
        <title>WGS of CPCC 203550 I12A-02606.</title>
        <authorList>
            <person name="Jiang Z."/>
        </authorList>
    </citation>
    <scope>NUCLEOTIDE SEQUENCE [LARGE SCALE GENOMIC DNA]</scope>
    <source>
        <strain evidence="6 7">I12A-02606</strain>
    </source>
</reference>
<feature type="domain" description="HTH araC/xylS-type" evidence="5">
    <location>
        <begin position="179"/>
        <end position="276"/>
    </location>
</feature>
<sequence length="302" mass="32517">MEPDSTPVHRRDTIERAHLRDPRDASHVLHRYETTGPMAALVQRTWIPVWSVPPGEEAVQRVLQYPVCLVVVTPDYARFYGVVSGLSTTTLTGEGWAAGVMLTPAAGALVAGGPVSAYTDRAVDVAEVLGDDGGRLAARVRAAMAGDPHSPDAHAAARAAYDDALRRFLPVDAEGLLVDRLVALVESRPDLTRVDQLCAETGLSERALQRLAARRLGLSPKWLVQRRRLQEAAERLRDRTATAAQVAADLGYADQPHLTRDFARVTGMTPGEFTARYAPGPPEPGTAGVSRPSSAAPARSRR</sequence>
<dbReference type="AlphaFoldDB" id="A0A6P0G8R4"/>
<evidence type="ECO:0000256" key="4">
    <source>
        <dbReference type="SAM" id="MobiDB-lite"/>
    </source>
</evidence>
<dbReference type="Proteomes" id="UP000471126">
    <property type="component" value="Unassembled WGS sequence"/>
</dbReference>
<name>A0A6P0G8R4_9ACTN</name>
<keyword evidence="3" id="KW-0804">Transcription</keyword>
<dbReference type="InterPro" id="IPR046532">
    <property type="entry name" value="DUF6597"/>
</dbReference>
<dbReference type="SUPFAM" id="SSF46689">
    <property type="entry name" value="Homeodomain-like"/>
    <property type="match status" value="1"/>
</dbReference>
<evidence type="ECO:0000313" key="6">
    <source>
        <dbReference type="EMBL" id="NEM04541.1"/>
    </source>
</evidence>
<evidence type="ECO:0000256" key="3">
    <source>
        <dbReference type="ARBA" id="ARBA00023163"/>
    </source>
</evidence>
<dbReference type="PANTHER" id="PTHR46796">
    <property type="entry name" value="HTH-TYPE TRANSCRIPTIONAL ACTIVATOR RHAS-RELATED"/>
    <property type="match status" value="1"/>
</dbReference>
<evidence type="ECO:0000259" key="5">
    <source>
        <dbReference type="PROSITE" id="PS01124"/>
    </source>
</evidence>
<dbReference type="SMART" id="SM00342">
    <property type="entry name" value="HTH_ARAC"/>
    <property type="match status" value="1"/>
</dbReference>
<feature type="compositionally biased region" description="Low complexity" evidence="4">
    <location>
        <begin position="290"/>
        <end position="302"/>
    </location>
</feature>
<gene>
    <name evidence="6" type="ORF">GCU54_00650</name>
</gene>
<feature type="region of interest" description="Disordered" evidence="4">
    <location>
        <begin position="271"/>
        <end position="302"/>
    </location>
</feature>
<dbReference type="EMBL" id="JAAGWE010000002">
    <property type="protein sequence ID" value="NEM04541.1"/>
    <property type="molecule type" value="Genomic_DNA"/>
</dbReference>
<comment type="caution">
    <text evidence="6">The sequence shown here is derived from an EMBL/GenBank/DDBJ whole genome shotgun (WGS) entry which is preliminary data.</text>
</comment>
<keyword evidence="1" id="KW-0805">Transcription regulation</keyword>
<dbReference type="InterPro" id="IPR018060">
    <property type="entry name" value="HTH_AraC"/>
</dbReference>
<dbReference type="GO" id="GO:0003700">
    <property type="term" value="F:DNA-binding transcription factor activity"/>
    <property type="evidence" value="ECO:0007669"/>
    <property type="project" value="InterPro"/>
</dbReference>
<evidence type="ECO:0000313" key="7">
    <source>
        <dbReference type="Proteomes" id="UP000471126"/>
    </source>
</evidence>
<accession>A0A6P0G8R4</accession>
<organism evidence="6 7">
    <name type="scientific">Geodermatophilus normandii</name>
    <dbReference type="NCBI Taxonomy" id="1137989"/>
    <lineage>
        <taxon>Bacteria</taxon>
        <taxon>Bacillati</taxon>
        <taxon>Actinomycetota</taxon>
        <taxon>Actinomycetes</taxon>
        <taxon>Geodermatophilales</taxon>
        <taxon>Geodermatophilaceae</taxon>
        <taxon>Geodermatophilus</taxon>
    </lineage>
</organism>
<keyword evidence="2" id="KW-0238">DNA-binding</keyword>
<protein>
    <submittedName>
        <fullName evidence="6">AraC family transcriptional regulator</fullName>
    </submittedName>
</protein>
<dbReference type="Gene3D" id="1.10.10.60">
    <property type="entry name" value="Homeodomain-like"/>
    <property type="match status" value="1"/>
</dbReference>
<evidence type="ECO:0000256" key="2">
    <source>
        <dbReference type="ARBA" id="ARBA00023125"/>
    </source>
</evidence>
<dbReference type="PROSITE" id="PS01124">
    <property type="entry name" value="HTH_ARAC_FAMILY_2"/>
    <property type="match status" value="1"/>
</dbReference>
<dbReference type="InterPro" id="IPR050204">
    <property type="entry name" value="AraC_XylS_family_regulators"/>
</dbReference>
<dbReference type="RefSeq" id="WP_163474756.1">
    <property type="nucleotide sequence ID" value="NZ_JAAGWE010000002.1"/>
</dbReference>
<dbReference type="Pfam" id="PF12833">
    <property type="entry name" value="HTH_18"/>
    <property type="match status" value="1"/>
</dbReference>
<dbReference type="GO" id="GO:0043565">
    <property type="term" value="F:sequence-specific DNA binding"/>
    <property type="evidence" value="ECO:0007669"/>
    <property type="project" value="InterPro"/>
</dbReference>
<evidence type="ECO:0000256" key="1">
    <source>
        <dbReference type="ARBA" id="ARBA00023015"/>
    </source>
</evidence>
<dbReference type="InterPro" id="IPR009057">
    <property type="entry name" value="Homeodomain-like_sf"/>
</dbReference>
<proteinExistence type="predicted"/>